<dbReference type="Gene3D" id="2.40.170.20">
    <property type="entry name" value="TonB-dependent receptor, beta-barrel domain"/>
    <property type="match status" value="1"/>
</dbReference>
<dbReference type="EMBL" id="JACHKA010000001">
    <property type="protein sequence ID" value="MBB5987454.1"/>
    <property type="molecule type" value="Genomic_DNA"/>
</dbReference>
<evidence type="ECO:0000313" key="5">
    <source>
        <dbReference type="EMBL" id="MBB5987454.1"/>
    </source>
</evidence>
<dbReference type="SUPFAM" id="SSF56935">
    <property type="entry name" value="Porins"/>
    <property type="match status" value="1"/>
</dbReference>
<evidence type="ECO:0000313" key="6">
    <source>
        <dbReference type="Proteomes" id="UP001138540"/>
    </source>
</evidence>
<name>A0ABR6NJJ8_9SPHN</name>
<feature type="signal peptide" evidence="4">
    <location>
        <begin position="1"/>
        <end position="24"/>
    </location>
</feature>
<sequence>MTALRLAGQCAPAILLLAGTAATAETTLSSDILVDGGVSTNPYGSRQGSAASGTASATLAPTLVMTSPTGSTRINGRITHTQFTRRYNSTTDYTLSGSTAQQISPLASFTLGASYSSRVRDALYPVNDPITGLPDEEDDPIIVDPDAAASYELRTETANASAGLSYTLSPRDTLNFSARATRVTMPPTQSVARGYDSYGGGVSYMRAVSGSTSIGAGVDINKNEFRSGSAGGGTVISPNLIVTTQLAPRLSFNASGGITFSETDVGGVSQTHTSFAGSAGLCYRGERGRFCLNGSRRVSPTSVSGTSTATLFGASYSYKLTPRSNINLNASYSQASSLRNEANRRGKYGRASVTYSRQILERLSGIVSFNYSDTYDSIVPRDPNFSGTVGLRYSLGRIL</sequence>
<comment type="subcellular location">
    <subcellularLocation>
        <location evidence="1">Cell outer membrane</location>
    </subcellularLocation>
</comment>
<evidence type="ECO:0000256" key="3">
    <source>
        <dbReference type="ARBA" id="ARBA00023237"/>
    </source>
</evidence>
<proteinExistence type="predicted"/>
<dbReference type="Proteomes" id="UP001138540">
    <property type="component" value="Unassembled WGS sequence"/>
</dbReference>
<dbReference type="RefSeq" id="WP_184155994.1">
    <property type="nucleotide sequence ID" value="NZ_JACHKA010000001.1"/>
</dbReference>
<evidence type="ECO:0000256" key="1">
    <source>
        <dbReference type="ARBA" id="ARBA00004442"/>
    </source>
</evidence>
<keyword evidence="6" id="KW-1185">Reference proteome</keyword>
<protein>
    <submittedName>
        <fullName evidence="5">Uncharacterized protein</fullName>
    </submittedName>
</protein>
<keyword evidence="3" id="KW-0998">Cell outer membrane</keyword>
<evidence type="ECO:0000256" key="2">
    <source>
        <dbReference type="ARBA" id="ARBA00023136"/>
    </source>
</evidence>
<comment type="caution">
    <text evidence="5">The sequence shown here is derived from an EMBL/GenBank/DDBJ whole genome shotgun (WGS) entry which is preliminary data.</text>
</comment>
<reference evidence="5 6" key="1">
    <citation type="submission" date="2020-08" db="EMBL/GenBank/DDBJ databases">
        <title>Exploring microbial biodiversity for novel pathways involved in the catabolism of aromatic compounds derived from lignin.</title>
        <authorList>
            <person name="Elkins J."/>
        </authorList>
    </citation>
    <scope>NUCLEOTIDE SEQUENCE [LARGE SCALE GENOMIC DNA]</scope>
    <source>
        <strain evidence="5 6">B1D3A</strain>
    </source>
</reference>
<evidence type="ECO:0000256" key="4">
    <source>
        <dbReference type="SAM" id="SignalP"/>
    </source>
</evidence>
<organism evidence="5 6">
    <name type="scientific">Sphingobium lignivorans</name>
    <dbReference type="NCBI Taxonomy" id="2735886"/>
    <lineage>
        <taxon>Bacteria</taxon>
        <taxon>Pseudomonadati</taxon>
        <taxon>Pseudomonadota</taxon>
        <taxon>Alphaproteobacteria</taxon>
        <taxon>Sphingomonadales</taxon>
        <taxon>Sphingomonadaceae</taxon>
        <taxon>Sphingobium</taxon>
    </lineage>
</organism>
<keyword evidence="2" id="KW-0472">Membrane</keyword>
<feature type="chain" id="PRO_5046974671" evidence="4">
    <location>
        <begin position="25"/>
        <end position="399"/>
    </location>
</feature>
<gene>
    <name evidence="5" type="ORF">HNP60_003428</name>
</gene>
<keyword evidence="4" id="KW-0732">Signal</keyword>
<dbReference type="InterPro" id="IPR036942">
    <property type="entry name" value="Beta-barrel_TonB_sf"/>
</dbReference>
<accession>A0ABR6NJJ8</accession>